<dbReference type="InterPro" id="IPR030048">
    <property type="entry name" value="SurE"/>
</dbReference>
<dbReference type="InterPro" id="IPR036523">
    <property type="entry name" value="SurE-like_sf"/>
</dbReference>
<comment type="similarity">
    <text evidence="1">Belongs to the SurE nucleotidase family.</text>
</comment>
<dbReference type="EMBL" id="JAAGAX010000018">
    <property type="protein sequence ID" value="KAF2285131.1"/>
    <property type="molecule type" value="Genomic_DNA"/>
</dbReference>
<dbReference type="GO" id="GO:0008252">
    <property type="term" value="F:nucleotidase activity"/>
    <property type="evidence" value="ECO:0007669"/>
    <property type="project" value="InterPro"/>
</dbReference>
<dbReference type="PANTHER" id="PTHR30457">
    <property type="entry name" value="5'-NUCLEOTIDASE SURE"/>
    <property type="match status" value="1"/>
</dbReference>
<keyword evidence="6" id="KW-1185">Reference proteome</keyword>
<comment type="caution">
    <text evidence="5">The sequence shown here is derived from an EMBL/GenBank/DDBJ whole genome shotgun (WGS) entry which is preliminary data.</text>
</comment>
<evidence type="ECO:0000313" key="5">
    <source>
        <dbReference type="EMBL" id="KAF2285131.1"/>
    </source>
</evidence>
<reference evidence="5 6" key="1">
    <citation type="journal article" date="2020" name="Mol. Plant">
        <title>The Chromosome-Based Rubber Tree Genome Provides New Insights into Spurge Genome Evolution and Rubber Biosynthesis.</title>
        <authorList>
            <person name="Liu J."/>
            <person name="Shi C."/>
            <person name="Shi C.C."/>
            <person name="Li W."/>
            <person name="Zhang Q.J."/>
            <person name="Zhang Y."/>
            <person name="Li K."/>
            <person name="Lu H.F."/>
            <person name="Shi C."/>
            <person name="Zhu S.T."/>
            <person name="Xiao Z.Y."/>
            <person name="Nan H."/>
            <person name="Yue Y."/>
            <person name="Zhu X.G."/>
            <person name="Wu Y."/>
            <person name="Hong X.N."/>
            <person name="Fan G.Y."/>
            <person name="Tong Y."/>
            <person name="Zhang D."/>
            <person name="Mao C.L."/>
            <person name="Liu Y.L."/>
            <person name="Hao S.J."/>
            <person name="Liu W.Q."/>
            <person name="Lv M.Q."/>
            <person name="Zhang H.B."/>
            <person name="Liu Y."/>
            <person name="Hu-Tang G.R."/>
            <person name="Wang J.P."/>
            <person name="Wang J.H."/>
            <person name="Sun Y.H."/>
            <person name="Ni S.B."/>
            <person name="Chen W.B."/>
            <person name="Zhang X.C."/>
            <person name="Jiao Y.N."/>
            <person name="Eichler E.E."/>
            <person name="Li G.H."/>
            <person name="Liu X."/>
            <person name="Gao L.Z."/>
        </authorList>
    </citation>
    <scope>NUCLEOTIDE SEQUENCE [LARGE SCALE GENOMIC DNA]</scope>
    <source>
        <strain evidence="6">cv. GT1</strain>
        <tissue evidence="5">Leaf</tissue>
    </source>
</reference>
<organism evidence="5 6">
    <name type="scientific">Hevea brasiliensis</name>
    <name type="common">Para rubber tree</name>
    <name type="synonym">Siphonia brasiliensis</name>
    <dbReference type="NCBI Taxonomy" id="3981"/>
    <lineage>
        <taxon>Eukaryota</taxon>
        <taxon>Viridiplantae</taxon>
        <taxon>Streptophyta</taxon>
        <taxon>Embryophyta</taxon>
        <taxon>Tracheophyta</taxon>
        <taxon>Spermatophyta</taxon>
        <taxon>Magnoliopsida</taxon>
        <taxon>eudicotyledons</taxon>
        <taxon>Gunneridae</taxon>
        <taxon>Pentapetalae</taxon>
        <taxon>rosids</taxon>
        <taxon>fabids</taxon>
        <taxon>Malpighiales</taxon>
        <taxon>Euphorbiaceae</taxon>
        <taxon>Crotonoideae</taxon>
        <taxon>Micrandreae</taxon>
        <taxon>Hevea</taxon>
    </lineage>
</organism>
<name>A0A6A6K8I7_HEVBR</name>
<accession>A0A6A6K8I7</accession>
<dbReference type="InterPro" id="IPR002828">
    <property type="entry name" value="SurE-like_Pase/nucleotidase"/>
</dbReference>
<dbReference type="Gene3D" id="3.40.1210.10">
    <property type="entry name" value="Survival protein SurE-like phosphatase/nucleotidase"/>
    <property type="match status" value="1"/>
</dbReference>
<feature type="domain" description="Survival protein SurE-like phosphatase/nucleotidase" evidence="4">
    <location>
        <begin position="75"/>
        <end position="267"/>
    </location>
</feature>
<evidence type="ECO:0000256" key="1">
    <source>
        <dbReference type="ARBA" id="ARBA00011062"/>
    </source>
</evidence>
<dbReference type="PANTHER" id="PTHR30457:SF16">
    <property type="entry name" value="SURVIVAL PROTEIN SURE-LIKE PHOSPHATASE_NUCLEOTIDASE DOMAIN-CONTAINING PROTEIN"/>
    <property type="match status" value="1"/>
</dbReference>
<dbReference type="AlphaFoldDB" id="A0A6A6K8I7"/>
<evidence type="ECO:0000256" key="2">
    <source>
        <dbReference type="ARBA" id="ARBA00022723"/>
    </source>
</evidence>
<dbReference type="SUPFAM" id="SSF64167">
    <property type="entry name" value="SurE-like"/>
    <property type="match status" value="1"/>
</dbReference>
<gene>
    <name evidence="5" type="ORF">GH714_038756</name>
</gene>
<dbReference type="Proteomes" id="UP000467840">
    <property type="component" value="Chromosome 12"/>
</dbReference>
<evidence type="ECO:0000259" key="4">
    <source>
        <dbReference type="Pfam" id="PF01975"/>
    </source>
</evidence>
<evidence type="ECO:0000256" key="3">
    <source>
        <dbReference type="ARBA" id="ARBA00022801"/>
    </source>
</evidence>
<dbReference type="GO" id="GO:0046872">
    <property type="term" value="F:metal ion binding"/>
    <property type="evidence" value="ECO:0007669"/>
    <property type="project" value="UniProtKB-KW"/>
</dbReference>
<dbReference type="Pfam" id="PF01975">
    <property type="entry name" value="SurE"/>
    <property type="match status" value="1"/>
</dbReference>
<proteinExistence type="inferred from homology"/>
<evidence type="ECO:0000313" key="6">
    <source>
        <dbReference type="Proteomes" id="UP000467840"/>
    </source>
</evidence>
<keyword evidence="2" id="KW-0479">Metal-binding</keyword>
<keyword evidence="3" id="KW-0378">Hydrolase</keyword>
<sequence length="404" mass="43503">MTTSVKNNFFPPSLISNIQQVLINRSDVDVDAAGVEQTSAKDNDPIQVVASATSSAERSTVHGNVCEDSEKEILLVTNGEGIDSHGLTSLLEALVRDSRFNVHVCAPQSDRSVSGHSVTVRETLAACSVDINGVTAAYEVSGTPADCVSLALSGALFSWSKPVLVISGINRGSSCGHNMFYSGAVAAAREALICGVPALCLSLNWKNGVSSENDLKDAASVCLPLLYAAIRDVRKEKFPKSCLLNVEIPTCPIANKGFKVTRQSLWRSSLSWQAVPANKHPSGPFLVQSTEPWYEACTTQPRCLRSLAYPLVILQGAARRLNSRRKNVEIESVGVAGKVTSPQTVKKYFRLEFSEKEEENVEEDLDFTAVENGFVSVTPFSLSIQPDIQGLVTNWIAAALASEQ</sequence>
<protein>
    <recommendedName>
        <fullName evidence="4">Survival protein SurE-like phosphatase/nucleotidase domain-containing protein</fullName>
    </recommendedName>
</protein>